<sequence>MRRIWRVFRNSRGSVNYNVAYMTSGLSVLVLIIMIAGFIFFTSETSELEVTHVAETYLRALASGDAEGAKAVSSGKAAEAAGKLEGKNLSARVDEISTSVQALGRGWARVEATVELTLADGTADVGWYELDVMKEAGGWKVMSFHEDEPDLSGWSLLWGRAGDLAAAREVFVGYLDTLAAGKWDDAVKYLAGPARKSMETSREVLGKGKVIGKVDDLQAQLVWVSGKEMVVKFSYKVDGREVNKIAMFYKIGKRWYIIHIQ</sequence>
<accession>A0A6I5ZTJ6</accession>
<dbReference type="AlphaFoldDB" id="A0A6I5ZTJ6"/>
<evidence type="ECO:0000256" key="1">
    <source>
        <dbReference type="SAM" id="Phobius"/>
    </source>
</evidence>
<keyword evidence="3" id="KW-1185">Reference proteome</keyword>
<name>A0A6I5ZTJ6_9FIRM</name>
<gene>
    <name evidence="2" type="ORF">MGLY_28010</name>
</gene>
<proteinExistence type="predicted"/>
<keyword evidence="1" id="KW-1133">Transmembrane helix</keyword>
<evidence type="ECO:0000313" key="2">
    <source>
        <dbReference type="EMBL" id="QGP93393.1"/>
    </source>
</evidence>
<dbReference type="SUPFAM" id="SSF54427">
    <property type="entry name" value="NTF2-like"/>
    <property type="match status" value="1"/>
</dbReference>
<evidence type="ECO:0008006" key="4">
    <source>
        <dbReference type="Google" id="ProtNLM"/>
    </source>
</evidence>
<keyword evidence="1" id="KW-0812">Transmembrane</keyword>
<keyword evidence="1" id="KW-0472">Membrane</keyword>
<dbReference type="EMBL" id="CP046244">
    <property type="protein sequence ID" value="QGP93393.1"/>
    <property type="molecule type" value="Genomic_DNA"/>
</dbReference>
<organism evidence="2 3">
    <name type="scientific">Neomoorella glycerini</name>
    <dbReference type="NCBI Taxonomy" id="55779"/>
    <lineage>
        <taxon>Bacteria</taxon>
        <taxon>Bacillati</taxon>
        <taxon>Bacillota</taxon>
        <taxon>Clostridia</taxon>
        <taxon>Neomoorellales</taxon>
        <taxon>Neomoorellaceae</taxon>
        <taxon>Neomoorella</taxon>
    </lineage>
</organism>
<evidence type="ECO:0000313" key="3">
    <source>
        <dbReference type="Proteomes" id="UP000425916"/>
    </source>
</evidence>
<feature type="transmembrane region" description="Helical" evidence="1">
    <location>
        <begin position="20"/>
        <end position="41"/>
    </location>
</feature>
<protein>
    <recommendedName>
        <fullName evidence="4">Lumazine-binding domain protein</fullName>
    </recommendedName>
</protein>
<dbReference type="Proteomes" id="UP000425916">
    <property type="component" value="Chromosome"/>
</dbReference>
<dbReference type="InterPro" id="IPR032710">
    <property type="entry name" value="NTF2-like_dom_sf"/>
</dbReference>
<reference evidence="2 3" key="1">
    <citation type="submission" date="2019-11" db="EMBL/GenBank/DDBJ databases">
        <title>Genome sequence of Moorella glycerini DSM11254.</title>
        <authorList>
            <person name="Poehlein A."/>
            <person name="Boeer T."/>
            <person name="Daniel R."/>
        </authorList>
    </citation>
    <scope>NUCLEOTIDE SEQUENCE [LARGE SCALE GENOMIC DNA]</scope>
    <source>
        <strain evidence="2 3">DSM 11254</strain>
    </source>
</reference>